<name>X1RJZ1_9ZZZZ</name>
<dbReference type="Gene3D" id="1.10.443.10">
    <property type="entry name" value="Intergrase catalytic core"/>
    <property type="match status" value="1"/>
</dbReference>
<gene>
    <name evidence="3" type="ORF">S12H4_21147</name>
</gene>
<dbReference type="InterPro" id="IPR013762">
    <property type="entry name" value="Integrase-like_cat_sf"/>
</dbReference>
<dbReference type="PROSITE" id="PS51898">
    <property type="entry name" value="TYR_RECOMBINASE"/>
    <property type="match status" value="1"/>
</dbReference>
<reference evidence="3" key="1">
    <citation type="journal article" date="2014" name="Front. Microbiol.">
        <title>High frequency of phylogenetically diverse reductive dehalogenase-homologous genes in deep subseafloor sedimentary metagenomes.</title>
        <authorList>
            <person name="Kawai M."/>
            <person name="Futagami T."/>
            <person name="Toyoda A."/>
            <person name="Takaki Y."/>
            <person name="Nishi S."/>
            <person name="Hori S."/>
            <person name="Arai W."/>
            <person name="Tsubouchi T."/>
            <person name="Morono Y."/>
            <person name="Uchiyama I."/>
            <person name="Ito T."/>
            <person name="Fujiyama A."/>
            <person name="Inagaki F."/>
            <person name="Takami H."/>
        </authorList>
    </citation>
    <scope>NUCLEOTIDE SEQUENCE</scope>
    <source>
        <strain evidence="3">Expedition CK06-06</strain>
    </source>
</reference>
<sequence>MDKLVNLPNKRYKSGIRNRAILAVLCYGGLRVGELLNLKLSDIKKKDNAIKVDNAKGNTSRLVYVPEYVFFLFVHDAL</sequence>
<dbReference type="GO" id="GO:0006310">
    <property type="term" value="P:DNA recombination"/>
    <property type="evidence" value="ECO:0007669"/>
    <property type="project" value="UniProtKB-KW"/>
</dbReference>
<dbReference type="GO" id="GO:0015074">
    <property type="term" value="P:DNA integration"/>
    <property type="evidence" value="ECO:0007669"/>
    <property type="project" value="InterPro"/>
</dbReference>
<keyword evidence="1" id="KW-0233">DNA recombination</keyword>
<dbReference type="InterPro" id="IPR011010">
    <property type="entry name" value="DNA_brk_join_enz"/>
</dbReference>
<dbReference type="SUPFAM" id="SSF56349">
    <property type="entry name" value="DNA breaking-rejoining enzymes"/>
    <property type="match status" value="1"/>
</dbReference>
<organism evidence="3">
    <name type="scientific">marine sediment metagenome</name>
    <dbReference type="NCBI Taxonomy" id="412755"/>
    <lineage>
        <taxon>unclassified sequences</taxon>
        <taxon>metagenomes</taxon>
        <taxon>ecological metagenomes</taxon>
    </lineage>
</organism>
<protein>
    <recommendedName>
        <fullName evidence="2">Tyr recombinase domain-containing protein</fullName>
    </recommendedName>
</protein>
<dbReference type="EMBL" id="BARW01010837">
    <property type="protein sequence ID" value="GAI81072.1"/>
    <property type="molecule type" value="Genomic_DNA"/>
</dbReference>
<dbReference type="AlphaFoldDB" id="X1RJZ1"/>
<evidence type="ECO:0000256" key="1">
    <source>
        <dbReference type="ARBA" id="ARBA00023172"/>
    </source>
</evidence>
<dbReference type="InterPro" id="IPR002104">
    <property type="entry name" value="Integrase_catalytic"/>
</dbReference>
<evidence type="ECO:0000259" key="2">
    <source>
        <dbReference type="PROSITE" id="PS51898"/>
    </source>
</evidence>
<dbReference type="GO" id="GO:0003677">
    <property type="term" value="F:DNA binding"/>
    <property type="evidence" value="ECO:0007669"/>
    <property type="project" value="InterPro"/>
</dbReference>
<dbReference type="Pfam" id="PF00589">
    <property type="entry name" value="Phage_integrase"/>
    <property type="match status" value="1"/>
</dbReference>
<evidence type="ECO:0000313" key="3">
    <source>
        <dbReference type="EMBL" id="GAI81072.1"/>
    </source>
</evidence>
<proteinExistence type="predicted"/>
<comment type="caution">
    <text evidence="3">The sequence shown here is derived from an EMBL/GenBank/DDBJ whole genome shotgun (WGS) entry which is preliminary data.</text>
</comment>
<feature type="domain" description="Tyr recombinase" evidence="2">
    <location>
        <begin position="1"/>
        <end position="78"/>
    </location>
</feature>
<dbReference type="CDD" id="cd00397">
    <property type="entry name" value="DNA_BRE_C"/>
    <property type="match status" value="1"/>
</dbReference>
<accession>X1RJZ1</accession>